<organism evidence="1 2">
    <name type="scientific">Planosporangium mesophilum</name>
    <dbReference type="NCBI Taxonomy" id="689768"/>
    <lineage>
        <taxon>Bacteria</taxon>
        <taxon>Bacillati</taxon>
        <taxon>Actinomycetota</taxon>
        <taxon>Actinomycetes</taxon>
        <taxon>Micromonosporales</taxon>
        <taxon>Micromonosporaceae</taxon>
        <taxon>Planosporangium</taxon>
    </lineage>
</organism>
<protein>
    <submittedName>
        <fullName evidence="1">Uncharacterized protein</fullName>
    </submittedName>
</protein>
<dbReference type="AlphaFoldDB" id="A0A8J3TDX3"/>
<evidence type="ECO:0000313" key="2">
    <source>
        <dbReference type="Proteomes" id="UP000599074"/>
    </source>
</evidence>
<gene>
    <name evidence="1" type="ORF">Pme01_49570</name>
</gene>
<dbReference type="Proteomes" id="UP000599074">
    <property type="component" value="Unassembled WGS sequence"/>
</dbReference>
<name>A0A8J3TDX3_9ACTN</name>
<accession>A0A8J3TDX3</accession>
<reference evidence="1" key="1">
    <citation type="submission" date="2021-01" db="EMBL/GenBank/DDBJ databases">
        <title>Whole genome shotgun sequence of Planosporangium mesophilum NBRC 109066.</title>
        <authorList>
            <person name="Komaki H."/>
            <person name="Tamura T."/>
        </authorList>
    </citation>
    <scope>NUCLEOTIDE SEQUENCE</scope>
    <source>
        <strain evidence="1">NBRC 109066</strain>
    </source>
</reference>
<proteinExistence type="predicted"/>
<dbReference type="EMBL" id="BOON01000050">
    <property type="protein sequence ID" value="GII25360.1"/>
    <property type="molecule type" value="Genomic_DNA"/>
</dbReference>
<evidence type="ECO:0000313" key="1">
    <source>
        <dbReference type="EMBL" id="GII25360.1"/>
    </source>
</evidence>
<sequence>MEDTATSLVKAGAAASFEIAEDDGLQLRVYRAVDGVMAEAWMTAGFEVSFLHLGEVYRTVQTAYDDEYQREVLDDFLASVEAFIKGDYYEEVGERNGRVASRKIYFNVPGGTPTPWSASLGLRAFVSSLLGYTKSTVRPHSTED</sequence>
<keyword evidence="2" id="KW-1185">Reference proteome</keyword>
<comment type="caution">
    <text evidence="1">The sequence shown here is derived from an EMBL/GenBank/DDBJ whole genome shotgun (WGS) entry which is preliminary data.</text>
</comment>